<evidence type="ECO:0000256" key="16">
    <source>
        <dbReference type="ARBA" id="ARBA00055562"/>
    </source>
</evidence>
<keyword evidence="13 17" id="KW-0238">DNA-binding</keyword>
<dbReference type="Proteomes" id="UP000694569">
    <property type="component" value="Unplaced"/>
</dbReference>
<evidence type="ECO:0000256" key="17">
    <source>
        <dbReference type="RuleBase" id="RU910737"/>
    </source>
</evidence>
<keyword evidence="4 17" id="KW-0540">Nuclease</keyword>
<comment type="similarity">
    <text evidence="2 17">Belongs to the XPG/RAD2 endonuclease family. EXO1 subfamily.</text>
</comment>
<evidence type="ECO:0000256" key="14">
    <source>
        <dbReference type="ARBA" id="ARBA00023204"/>
    </source>
</evidence>
<keyword evidence="14 17" id="KW-0234">DNA repair</keyword>
<evidence type="ECO:0000259" key="20">
    <source>
        <dbReference type="SMART" id="SM00485"/>
    </source>
</evidence>
<feature type="compositionally biased region" description="Polar residues" evidence="18">
    <location>
        <begin position="707"/>
        <end position="731"/>
    </location>
</feature>
<dbReference type="PANTHER" id="PTHR11081:SF8">
    <property type="entry name" value="EXONUCLEASE 1"/>
    <property type="match status" value="1"/>
</dbReference>
<feature type="domain" description="XPG-I" evidence="19">
    <location>
        <begin position="138"/>
        <end position="208"/>
    </location>
</feature>
<reference evidence="21" key="1">
    <citation type="submission" date="2025-08" db="UniProtKB">
        <authorList>
            <consortium name="Ensembl"/>
        </authorList>
    </citation>
    <scope>IDENTIFICATION</scope>
</reference>
<evidence type="ECO:0000256" key="7">
    <source>
        <dbReference type="ARBA" id="ARBA00022763"/>
    </source>
</evidence>
<evidence type="ECO:0000256" key="5">
    <source>
        <dbReference type="ARBA" id="ARBA00022723"/>
    </source>
</evidence>
<dbReference type="GO" id="GO:0003677">
    <property type="term" value="F:DNA binding"/>
    <property type="evidence" value="ECO:0007669"/>
    <property type="project" value="UniProtKB-UniRule"/>
</dbReference>
<dbReference type="GO" id="GO:0005634">
    <property type="term" value="C:nucleus"/>
    <property type="evidence" value="ECO:0007669"/>
    <property type="project" value="UniProtKB-SubCell"/>
</dbReference>
<dbReference type="Pfam" id="PF00867">
    <property type="entry name" value="XPG_I"/>
    <property type="match status" value="1"/>
</dbReference>
<dbReference type="PRINTS" id="PR00853">
    <property type="entry name" value="XPGRADSUPER"/>
</dbReference>
<comment type="subcellular location">
    <subcellularLocation>
        <location evidence="1 17">Nucleus</location>
    </subcellularLocation>
</comment>
<dbReference type="GO" id="GO:0017108">
    <property type="term" value="F:5'-flap endonuclease activity"/>
    <property type="evidence" value="ECO:0007669"/>
    <property type="project" value="TreeGrafter"/>
</dbReference>
<keyword evidence="15 17" id="KW-0539">Nucleus</keyword>
<dbReference type="SMART" id="SM00484">
    <property type="entry name" value="XPGI"/>
    <property type="match status" value="1"/>
</dbReference>
<feature type="region of interest" description="Disordered" evidence="18">
    <location>
        <begin position="602"/>
        <end position="742"/>
    </location>
</feature>
<dbReference type="PROSITE" id="PS00841">
    <property type="entry name" value="XPG_1"/>
    <property type="match status" value="1"/>
</dbReference>
<evidence type="ECO:0000259" key="19">
    <source>
        <dbReference type="SMART" id="SM00484"/>
    </source>
</evidence>
<sequence length="742" mass="81925">MGIQGLLQFLKDASEPVHVRKYKGQTVAVDTYCWLHKGAFACADKLAKGEATDQYVSYCMKFVHMLLQNGVRPILVFDGCTLPSKKDVEKARREKRQVNLQKGKQLLREGKLSEARECFSRSVNITSAMAHNVIKAARAEGVDCIVAPYEADSQLAFLNKNGFAQAIITEDSDLLAFGCKTVILKMDKCGNALEIDQERLGMCKQLGDVFTEEKFRYMCILSGCDYLPSIHGIGLAKASKLLKLANNPDILTVIRKIGQYLKTNITVPDEYIDGFVRANNTFLYQLVFDPVKRKLVPLNPYDADVNPEELFYAGPNIGDSAALQIALGNADVNTMKQIDDYNPDDPMSGQRRSQSWNIKELAHTESIWKGHYTQPPHIVNDEKKSEDKHCPRGLILPSNKTTVKRPHDGIGGTSDADIFSQYSFSKSKKAKPEQDSPVSPPKALSPAKILQPLEDCSNNKVSNPPPRVRNRFATLLQRRNDECASVSPTGTRSRFFCKQSDLSNSSLPEPDQISGTENVNGDDGVTESTRKADVPEECNNGGAEHLSLLSVDSALPDVKASPVHTPRGCFSWSGNLGAGNSRASTLSPSLLSLWRFQRAKSCTEPNERVRTDHPSKWEDDRDNEDFQLHPSPLETGVASHFFKGGDSSSEELSNSLESPCKFTTKSSPPERKILPSSSKFPGLHKSKSSSSGFGKKLKTTAPARASGLSSRGRTKSTQNNENTPGLQTTINDMWKNFSFKKH</sequence>
<proteinExistence type="inferred from homology"/>
<keyword evidence="6" id="KW-0255">Endonuclease</keyword>
<feature type="compositionally biased region" description="Basic and acidic residues" evidence="18">
    <location>
        <begin position="605"/>
        <end position="627"/>
    </location>
</feature>
<keyword evidence="7 17" id="KW-0227">DNA damage</keyword>
<evidence type="ECO:0000313" key="22">
    <source>
        <dbReference type="Proteomes" id="UP000694569"/>
    </source>
</evidence>
<evidence type="ECO:0000256" key="8">
    <source>
        <dbReference type="ARBA" id="ARBA00022769"/>
    </source>
</evidence>
<dbReference type="SUPFAM" id="SSF88723">
    <property type="entry name" value="PIN domain-like"/>
    <property type="match status" value="1"/>
</dbReference>
<dbReference type="InterPro" id="IPR036279">
    <property type="entry name" value="5-3_exonuclease_C_sf"/>
</dbReference>
<keyword evidence="22" id="KW-1185">Reference proteome</keyword>
<dbReference type="Ensembl" id="ENSLLET00000028507.1">
    <property type="protein sequence ID" value="ENSLLEP00000027435.1"/>
    <property type="gene ID" value="ENSLLEG00000017390.1"/>
</dbReference>
<evidence type="ECO:0000256" key="18">
    <source>
        <dbReference type="SAM" id="MobiDB-lite"/>
    </source>
</evidence>
<evidence type="ECO:0000256" key="12">
    <source>
        <dbReference type="ARBA" id="ARBA00022881"/>
    </source>
</evidence>
<evidence type="ECO:0000256" key="9">
    <source>
        <dbReference type="ARBA" id="ARBA00022801"/>
    </source>
</evidence>
<evidence type="ECO:0000256" key="1">
    <source>
        <dbReference type="ARBA" id="ARBA00004123"/>
    </source>
</evidence>
<evidence type="ECO:0000256" key="2">
    <source>
        <dbReference type="ARBA" id="ARBA00010563"/>
    </source>
</evidence>
<evidence type="ECO:0000256" key="13">
    <source>
        <dbReference type="ARBA" id="ARBA00023125"/>
    </source>
</evidence>
<dbReference type="InterPro" id="IPR006084">
    <property type="entry name" value="XPG/Rad2"/>
</dbReference>
<accession>A0A8C5PSW5</accession>
<evidence type="ECO:0000256" key="10">
    <source>
        <dbReference type="ARBA" id="ARBA00022839"/>
    </source>
</evidence>
<feature type="compositionally biased region" description="Polar residues" evidence="18">
    <location>
        <begin position="501"/>
        <end position="519"/>
    </location>
</feature>
<dbReference type="GO" id="GO:0006310">
    <property type="term" value="P:DNA recombination"/>
    <property type="evidence" value="ECO:0007669"/>
    <property type="project" value="TreeGrafter"/>
</dbReference>
<dbReference type="Gene3D" id="1.10.150.20">
    <property type="entry name" value="5' to 3' exonuclease, C-terminal subdomain"/>
    <property type="match status" value="1"/>
</dbReference>
<feature type="region of interest" description="Disordered" evidence="18">
    <location>
        <begin position="372"/>
        <end position="445"/>
    </location>
</feature>
<dbReference type="EC" id="3.1.-.-" evidence="17"/>
<dbReference type="InterPro" id="IPR037315">
    <property type="entry name" value="EXO1_H3TH"/>
</dbReference>
<dbReference type="InterPro" id="IPR008918">
    <property type="entry name" value="HhH2"/>
</dbReference>
<dbReference type="Pfam" id="PF00752">
    <property type="entry name" value="XPG_N"/>
    <property type="match status" value="1"/>
</dbReference>
<organism evidence="21 22">
    <name type="scientific">Leptobrachium leishanense</name>
    <name type="common">Leishan spiny toad</name>
    <dbReference type="NCBI Taxonomy" id="445787"/>
    <lineage>
        <taxon>Eukaryota</taxon>
        <taxon>Metazoa</taxon>
        <taxon>Chordata</taxon>
        <taxon>Craniata</taxon>
        <taxon>Vertebrata</taxon>
        <taxon>Euteleostomi</taxon>
        <taxon>Amphibia</taxon>
        <taxon>Batrachia</taxon>
        <taxon>Anura</taxon>
        <taxon>Pelobatoidea</taxon>
        <taxon>Megophryidae</taxon>
        <taxon>Leptobrachium</taxon>
    </lineage>
</organism>
<dbReference type="SUPFAM" id="SSF47807">
    <property type="entry name" value="5' to 3' exonuclease, C-terminal subdomain"/>
    <property type="match status" value="1"/>
</dbReference>
<comment type="function">
    <text evidence="16">5'-&gt;3' double-stranded DNA exonuclease which may also contain a cryptic 3'-&gt;5' double-stranded DNA exonuclease activity. Also exhibits endonuclease activity against 5'-overhanging flap structures similar to those generated by displacement synthesis when DNA polymerase encounters the 5'-end of a downstream Okazaki fragment. Required for DNA mismatch repair (MMR).</text>
</comment>
<keyword evidence="9 17" id="KW-0378">Hydrolase</keyword>
<evidence type="ECO:0000256" key="11">
    <source>
        <dbReference type="ARBA" id="ARBA00022842"/>
    </source>
</evidence>
<evidence type="ECO:0000256" key="15">
    <source>
        <dbReference type="ARBA" id="ARBA00023242"/>
    </source>
</evidence>
<dbReference type="InterPro" id="IPR006085">
    <property type="entry name" value="XPG_DNA_repair_N"/>
</dbReference>
<keyword evidence="10 17" id="KW-0269">Exonuclease</keyword>
<dbReference type="InterPro" id="IPR006086">
    <property type="entry name" value="XPG-I_dom"/>
</dbReference>
<dbReference type="FunFam" id="3.40.50.1010:FF:000096">
    <property type="entry name" value="Exonuclease 1"/>
    <property type="match status" value="1"/>
</dbReference>
<dbReference type="SMART" id="SM00485">
    <property type="entry name" value="XPGN"/>
    <property type="match status" value="1"/>
</dbReference>
<dbReference type="InterPro" id="IPR044752">
    <property type="entry name" value="PIN-like_EXO1"/>
</dbReference>
<dbReference type="AlphaFoldDB" id="A0A8C5PSW5"/>
<keyword evidence="11 17" id="KW-0460">Magnesium</keyword>
<dbReference type="PROSITE" id="PS00842">
    <property type="entry name" value="XPG_2"/>
    <property type="match status" value="1"/>
</dbReference>
<dbReference type="OrthoDB" id="26491at2759"/>
<evidence type="ECO:0000313" key="21">
    <source>
        <dbReference type="Ensembl" id="ENSLLEP00000027435.1"/>
    </source>
</evidence>
<name>A0A8C5PSW5_9ANUR</name>
<evidence type="ECO:0000256" key="6">
    <source>
        <dbReference type="ARBA" id="ARBA00022759"/>
    </source>
</evidence>
<evidence type="ECO:0000256" key="3">
    <source>
        <dbReference type="ARBA" id="ARBA00020324"/>
    </source>
</evidence>
<dbReference type="GO" id="GO:0035312">
    <property type="term" value="F:5'-3' DNA exonuclease activity"/>
    <property type="evidence" value="ECO:0007669"/>
    <property type="project" value="UniProtKB-UniRule"/>
</dbReference>
<dbReference type="FunFam" id="1.10.150.20:FF:000011">
    <property type="entry name" value="exonuclease 1"/>
    <property type="match status" value="1"/>
</dbReference>
<dbReference type="CDD" id="cd09857">
    <property type="entry name" value="PIN_EXO1"/>
    <property type="match status" value="1"/>
</dbReference>
<dbReference type="InterPro" id="IPR029060">
    <property type="entry name" value="PIN-like_dom_sf"/>
</dbReference>
<dbReference type="PANTHER" id="PTHR11081">
    <property type="entry name" value="FLAP ENDONUCLEASE FAMILY MEMBER"/>
    <property type="match status" value="1"/>
</dbReference>
<dbReference type="Gene3D" id="3.40.50.1010">
    <property type="entry name" value="5'-nuclease"/>
    <property type="match status" value="1"/>
</dbReference>
<dbReference type="GeneTree" id="ENSGT00510000047676"/>
<comment type="function">
    <text evidence="17">5'-&gt;3' double-stranded DNA exonuclease which may also possess a cryptic 3'-&gt;5' double-stranded DNA exonuclease activity. Functions in DNA mismatch repair.</text>
</comment>
<feature type="domain" description="XPG N-terminal" evidence="20">
    <location>
        <begin position="1"/>
        <end position="99"/>
    </location>
</feature>
<keyword evidence="5 17" id="KW-0479">Metal-binding</keyword>
<dbReference type="SMART" id="SM00279">
    <property type="entry name" value="HhH2"/>
    <property type="match status" value="1"/>
</dbReference>
<comment type="cofactor">
    <cofactor evidence="17">
        <name>Mg(2+)</name>
        <dbReference type="ChEBI" id="CHEBI:18420"/>
    </cofactor>
    <text evidence="17">Binds 2 magnesium ions per subunit. They probably participate in the reaction catalyzed by the enzyme. May bind an additional third magnesium ion after substrate binding.</text>
</comment>
<evidence type="ECO:0000256" key="4">
    <source>
        <dbReference type="ARBA" id="ARBA00022722"/>
    </source>
</evidence>
<dbReference type="GO" id="GO:0006298">
    <property type="term" value="P:mismatch repair"/>
    <property type="evidence" value="ECO:0007669"/>
    <property type="project" value="TreeGrafter"/>
</dbReference>
<feature type="region of interest" description="Disordered" evidence="18">
    <location>
        <begin position="501"/>
        <end position="535"/>
    </location>
</feature>
<dbReference type="InterPro" id="IPR019974">
    <property type="entry name" value="XPG_CS"/>
</dbReference>
<protein>
    <recommendedName>
        <fullName evidence="3 17">Exonuclease 1</fullName>
        <ecNumber evidence="17">3.1.-.-</ecNumber>
    </recommendedName>
</protein>
<feature type="compositionally biased region" description="Basic and acidic residues" evidence="18">
    <location>
        <begin position="379"/>
        <end position="390"/>
    </location>
</feature>
<dbReference type="GO" id="GO:0046872">
    <property type="term" value="F:metal ion binding"/>
    <property type="evidence" value="ECO:0007669"/>
    <property type="project" value="UniProtKB-UniRule"/>
</dbReference>
<keyword evidence="8 17" id="KW-0228">DNA excision</keyword>
<dbReference type="CDD" id="cd09908">
    <property type="entry name" value="H3TH_EXO1"/>
    <property type="match status" value="1"/>
</dbReference>
<reference evidence="21" key="2">
    <citation type="submission" date="2025-09" db="UniProtKB">
        <authorList>
            <consortium name="Ensembl"/>
        </authorList>
    </citation>
    <scope>IDENTIFICATION</scope>
</reference>
<keyword evidence="12 17" id="KW-0267">Excision nuclease</keyword>